<dbReference type="InterPro" id="IPR046532">
    <property type="entry name" value="DUF6597"/>
</dbReference>
<evidence type="ECO:0000256" key="3">
    <source>
        <dbReference type="ARBA" id="ARBA00023163"/>
    </source>
</evidence>
<organism evidence="5 6">
    <name type="scientific">Sinomicrobium weinanense</name>
    <dbReference type="NCBI Taxonomy" id="2842200"/>
    <lineage>
        <taxon>Bacteria</taxon>
        <taxon>Pseudomonadati</taxon>
        <taxon>Bacteroidota</taxon>
        <taxon>Flavobacteriia</taxon>
        <taxon>Flavobacteriales</taxon>
        <taxon>Flavobacteriaceae</taxon>
        <taxon>Sinomicrobium</taxon>
    </lineage>
</organism>
<comment type="caution">
    <text evidence="5">The sequence shown here is derived from an EMBL/GenBank/DDBJ whole genome shotgun (WGS) entry which is preliminary data.</text>
</comment>
<dbReference type="SMART" id="SM00342">
    <property type="entry name" value="HTH_ARAC"/>
    <property type="match status" value="1"/>
</dbReference>
<dbReference type="InterPro" id="IPR009057">
    <property type="entry name" value="Homeodomain-like_sf"/>
</dbReference>
<accession>A0A926Q2B4</accession>
<feature type="domain" description="HTH araC/xylS-type" evidence="4">
    <location>
        <begin position="153"/>
        <end position="252"/>
    </location>
</feature>
<keyword evidence="2" id="KW-0238">DNA-binding</keyword>
<evidence type="ECO:0000259" key="4">
    <source>
        <dbReference type="PROSITE" id="PS01124"/>
    </source>
</evidence>
<dbReference type="Proteomes" id="UP000653730">
    <property type="component" value="Unassembled WGS sequence"/>
</dbReference>
<dbReference type="InterPro" id="IPR050204">
    <property type="entry name" value="AraC_XylS_family_regulators"/>
</dbReference>
<dbReference type="PANTHER" id="PTHR46796:SF13">
    <property type="entry name" value="HTH-TYPE TRANSCRIPTIONAL ACTIVATOR RHAS"/>
    <property type="match status" value="1"/>
</dbReference>
<reference evidence="5 6" key="1">
    <citation type="submission" date="2020-09" db="EMBL/GenBank/DDBJ databases">
        <title>Sinomicrobium weinanense sp. nov., a halophilic bacteria isolated from saline-alkali soil.</title>
        <authorList>
            <person name="Wu P."/>
            <person name="Ren H."/>
            <person name="Mei Y."/>
            <person name="Liang Y."/>
            <person name="Chen Z."/>
        </authorList>
    </citation>
    <scope>NUCLEOTIDE SEQUENCE [LARGE SCALE GENOMIC DNA]</scope>
    <source>
        <strain evidence="5 6">FJxs</strain>
    </source>
</reference>
<evidence type="ECO:0000313" key="5">
    <source>
        <dbReference type="EMBL" id="MBC9794726.1"/>
    </source>
</evidence>
<proteinExistence type="predicted"/>
<keyword evidence="3" id="KW-0804">Transcription</keyword>
<dbReference type="PANTHER" id="PTHR46796">
    <property type="entry name" value="HTH-TYPE TRANSCRIPTIONAL ACTIVATOR RHAS-RELATED"/>
    <property type="match status" value="1"/>
</dbReference>
<protein>
    <submittedName>
        <fullName evidence="5">Helix-turn-helix transcriptional regulator</fullName>
    </submittedName>
</protein>
<name>A0A926Q2B4_9FLAO</name>
<dbReference type="AlphaFoldDB" id="A0A926Q2B4"/>
<dbReference type="EMBL" id="JACVDC010000003">
    <property type="protein sequence ID" value="MBC9794726.1"/>
    <property type="molecule type" value="Genomic_DNA"/>
</dbReference>
<dbReference type="RefSeq" id="WP_187963886.1">
    <property type="nucleotide sequence ID" value="NZ_JACVDC010000003.1"/>
</dbReference>
<dbReference type="PROSITE" id="PS01124">
    <property type="entry name" value="HTH_ARAC_FAMILY_2"/>
    <property type="match status" value="1"/>
</dbReference>
<keyword evidence="1" id="KW-0805">Transcription regulation</keyword>
<dbReference type="Pfam" id="PF12833">
    <property type="entry name" value="HTH_18"/>
    <property type="match status" value="1"/>
</dbReference>
<evidence type="ECO:0000256" key="2">
    <source>
        <dbReference type="ARBA" id="ARBA00023125"/>
    </source>
</evidence>
<dbReference type="InterPro" id="IPR018060">
    <property type="entry name" value="HTH_AraC"/>
</dbReference>
<gene>
    <name evidence="5" type="ORF">IBL28_02005</name>
</gene>
<dbReference type="Gene3D" id="1.10.10.60">
    <property type="entry name" value="Homeodomain-like"/>
    <property type="match status" value="1"/>
</dbReference>
<dbReference type="Pfam" id="PF20240">
    <property type="entry name" value="DUF6597"/>
    <property type="match status" value="1"/>
</dbReference>
<evidence type="ECO:0000256" key="1">
    <source>
        <dbReference type="ARBA" id="ARBA00023015"/>
    </source>
</evidence>
<evidence type="ECO:0000313" key="6">
    <source>
        <dbReference type="Proteomes" id="UP000653730"/>
    </source>
</evidence>
<dbReference type="GO" id="GO:0003700">
    <property type="term" value="F:DNA-binding transcription factor activity"/>
    <property type="evidence" value="ECO:0007669"/>
    <property type="project" value="InterPro"/>
</dbReference>
<dbReference type="GO" id="GO:0043565">
    <property type="term" value="F:sequence-specific DNA binding"/>
    <property type="evidence" value="ECO:0007669"/>
    <property type="project" value="InterPro"/>
</dbReference>
<keyword evidence="6" id="KW-1185">Reference proteome</keyword>
<dbReference type="SUPFAM" id="SSF46689">
    <property type="entry name" value="Homeodomain-like"/>
    <property type="match status" value="1"/>
</dbReference>
<sequence>MKLRSYHPCKLLRPFIKAYLIIESEDGMENNLLPDTSVVMAFRFRGRISHTLDNTGSDLPFSVISGLRKSPRQVRYAANAATFLVKFQEGGVPAFLSLPTHELFGQIVSLDHFAPRAQLNEIEDLLCEAADHRQRVVIVERFLRTLFHPAPSDPLIAKAIKQIEHTRGTLSIRKLLAGFPISRDPFEKRFRRVTGTSPKQFSAIVRMRNVITAPRENNLTATALSAGYFDQAHFIKDFRQFTGTTPKAFFRSARYW</sequence>